<evidence type="ECO:0000256" key="1">
    <source>
        <dbReference type="SAM" id="Phobius"/>
    </source>
</evidence>
<dbReference type="AlphaFoldDB" id="A0AAD1XZR6"/>
<keyword evidence="1" id="KW-1133">Transmembrane helix</keyword>
<proteinExistence type="predicted"/>
<accession>A0AAD1XZR6</accession>
<dbReference type="Proteomes" id="UP001295684">
    <property type="component" value="Unassembled WGS sequence"/>
</dbReference>
<keyword evidence="1" id="KW-0472">Membrane</keyword>
<feature type="transmembrane region" description="Helical" evidence="1">
    <location>
        <begin position="118"/>
        <end position="140"/>
    </location>
</feature>
<name>A0AAD1XZR6_EUPCR</name>
<reference evidence="2" key="1">
    <citation type="submission" date="2023-07" db="EMBL/GenBank/DDBJ databases">
        <authorList>
            <consortium name="AG Swart"/>
            <person name="Singh M."/>
            <person name="Singh A."/>
            <person name="Seah K."/>
            <person name="Emmerich C."/>
        </authorList>
    </citation>
    <scope>NUCLEOTIDE SEQUENCE</scope>
    <source>
        <strain evidence="2">DP1</strain>
    </source>
</reference>
<comment type="caution">
    <text evidence="2">The sequence shown here is derived from an EMBL/GenBank/DDBJ whole genome shotgun (WGS) entry which is preliminary data.</text>
</comment>
<feature type="transmembrane region" description="Helical" evidence="1">
    <location>
        <begin position="29"/>
        <end position="48"/>
    </location>
</feature>
<feature type="transmembrane region" description="Helical" evidence="1">
    <location>
        <begin position="84"/>
        <end position="112"/>
    </location>
</feature>
<keyword evidence="3" id="KW-1185">Reference proteome</keyword>
<feature type="transmembrane region" description="Helical" evidence="1">
    <location>
        <begin position="54"/>
        <end position="72"/>
    </location>
</feature>
<organism evidence="2 3">
    <name type="scientific">Euplotes crassus</name>
    <dbReference type="NCBI Taxonomy" id="5936"/>
    <lineage>
        <taxon>Eukaryota</taxon>
        <taxon>Sar</taxon>
        <taxon>Alveolata</taxon>
        <taxon>Ciliophora</taxon>
        <taxon>Intramacronucleata</taxon>
        <taxon>Spirotrichea</taxon>
        <taxon>Hypotrichia</taxon>
        <taxon>Euplotida</taxon>
        <taxon>Euplotidae</taxon>
        <taxon>Moneuplotes</taxon>
    </lineage>
</organism>
<sequence length="168" mass="19076">MENMIYVQVPQKPQMESPVLKNAKSIRNVALTLAIASLLLMLYIFQTTYNAPKMIFYIPIVLNGLLIVYTLFEKWLGFGCFRSFVKVFAWTGFSIAALSGVVIIYSLLVGFFSKPDVLLFYVWLAVIAPIGFLGYTVIFVQQAQKYEASMLIPKVLPSDYPHAFQNRL</sequence>
<evidence type="ECO:0000313" key="2">
    <source>
        <dbReference type="EMBL" id="CAI2380792.1"/>
    </source>
</evidence>
<protein>
    <submittedName>
        <fullName evidence="2">Uncharacterized protein</fullName>
    </submittedName>
</protein>
<dbReference type="EMBL" id="CAMPGE010022784">
    <property type="protein sequence ID" value="CAI2380792.1"/>
    <property type="molecule type" value="Genomic_DNA"/>
</dbReference>
<evidence type="ECO:0000313" key="3">
    <source>
        <dbReference type="Proteomes" id="UP001295684"/>
    </source>
</evidence>
<keyword evidence="1" id="KW-0812">Transmembrane</keyword>
<gene>
    <name evidence="2" type="ORF">ECRASSUSDP1_LOCUS22232</name>
</gene>